<evidence type="ECO:0000256" key="1">
    <source>
        <dbReference type="SAM" id="SignalP"/>
    </source>
</evidence>
<evidence type="ECO:0000313" key="3">
    <source>
        <dbReference type="Proteomes" id="UP001140172"/>
    </source>
</evidence>
<feature type="signal peptide" evidence="1">
    <location>
        <begin position="1"/>
        <end position="17"/>
    </location>
</feature>
<keyword evidence="3" id="KW-1185">Reference proteome</keyword>
<dbReference type="EMBL" id="JANBUM010000069">
    <property type="protein sequence ID" value="KAJ2786297.1"/>
    <property type="molecule type" value="Genomic_DNA"/>
</dbReference>
<comment type="caution">
    <text evidence="2">The sequence shown here is derived from an EMBL/GenBank/DDBJ whole genome shotgun (WGS) entry which is preliminary data.</text>
</comment>
<accession>A0A9W8HNY0</accession>
<name>A0A9W8HNY0_9FUNG</name>
<proteinExistence type="predicted"/>
<feature type="chain" id="PRO_5040782821" evidence="1">
    <location>
        <begin position="18"/>
        <end position="228"/>
    </location>
</feature>
<keyword evidence="1" id="KW-0732">Signal</keyword>
<reference evidence="2" key="1">
    <citation type="submission" date="2022-07" db="EMBL/GenBank/DDBJ databases">
        <title>Phylogenomic reconstructions and comparative analyses of Kickxellomycotina fungi.</title>
        <authorList>
            <person name="Reynolds N.K."/>
            <person name="Stajich J.E."/>
            <person name="Barry K."/>
            <person name="Grigoriev I.V."/>
            <person name="Crous P."/>
            <person name="Smith M.E."/>
        </authorList>
    </citation>
    <scope>NUCLEOTIDE SEQUENCE</scope>
    <source>
        <strain evidence="2">BCRC 34489</strain>
    </source>
</reference>
<protein>
    <submittedName>
        <fullName evidence="2">Uncharacterized protein</fullName>
    </submittedName>
</protein>
<organism evidence="2 3">
    <name type="scientific">Coemansia interrupta</name>
    <dbReference type="NCBI Taxonomy" id="1126814"/>
    <lineage>
        <taxon>Eukaryota</taxon>
        <taxon>Fungi</taxon>
        <taxon>Fungi incertae sedis</taxon>
        <taxon>Zoopagomycota</taxon>
        <taxon>Kickxellomycotina</taxon>
        <taxon>Kickxellomycetes</taxon>
        <taxon>Kickxellales</taxon>
        <taxon>Kickxellaceae</taxon>
        <taxon>Coemansia</taxon>
    </lineage>
</organism>
<dbReference type="Proteomes" id="UP001140172">
    <property type="component" value="Unassembled WGS sequence"/>
</dbReference>
<evidence type="ECO:0000313" key="2">
    <source>
        <dbReference type="EMBL" id="KAJ2786297.1"/>
    </source>
</evidence>
<dbReference type="OrthoDB" id="5595938at2759"/>
<sequence length="228" mass="23871">MKSFIISTVLSAGFAAAAVIPRGYSVDALPSATTTASESESNAYTTWGSSQLEEIFTSSTSELSTYAAPEIPSDYTYTSDPSIAYSVWPTSEIEALFTSSDSSVESTNKPAYSTWPSSSIEGIFTSTPSLSASSVPSDYTYTEPSGPVFSTIPMTTSDASTTTPVDEYTATSTDSLSASSVPSDYTYTESSGPVFSTIPMTTSESTSSSAPVYVMTSTVVVNRCPLDS</sequence>
<gene>
    <name evidence="2" type="ORF">GGI15_001634</name>
</gene>
<dbReference type="AlphaFoldDB" id="A0A9W8HNY0"/>